<dbReference type="Proteomes" id="UP001470230">
    <property type="component" value="Unassembled WGS sequence"/>
</dbReference>
<evidence type="ECO:0000313" key="1">
    <source>
        <dbReference type="EMBL" id="KAK8841004.1"/>
    </source>
</evidence>
<keyword evidence="2" id="KW-1185">Reference proteome</keyword>
<gene>
    <name evidence="1" type="ORF">M9Y10_027841</name>
</gene>
<comment type="caution">
    <text evidence="1">The sequence shown here is derived from an EMBL/GenBank/DDBJ whole genome shotgun (WGS) entry which is preliminary data.</text>
</comment>
<protein>
    <submittedName>
        <fullName evidence="1">Uncharacterized protein</fullName>
    </submittedName>
</protein>
<evidence type="ECO:0000313" key="2">
    <source>
        <dbReference type="Proteomes" id="UP001470230"/>
    </source>
</evidence>
<name>A0ABR2H445_9EUKA</name>
<organism evidence="1 2">
    <name type="scientific">Tritrichomonas musculus</name>
    <dbReference type="NCBI Taxonomy" id="1915356"/>
    <lineage>
        <taxon>Eukaryota</taxon>
        <taxon>Metamonada</taxon>
        <taxon>Parabasalia</taxon>
        <taxon>Tritrichomonadida</taxon>
        <taxon>Tritrichomonadidae</taxon>
        <taxon>Tritrichomonas</taxon>
    </lineage>
</organism>
<dbReference type="EMBL" id="JAPFFF010000043">
    <property type="protein sequence ID" value="KAK8841004.1"/>
    <property type="molecule type" value="Genomic_DNA"/>
</dbReference>
<proteinExistence type="predicted"/>
<sequence length="147" mass="17349">MIQNAFFKYGRFSAVCEKNTFSSIVKSVIKDIEQLDLIVKSKKNEEKEKKRRPIIREIEMKGGDVYLPKEYKDTAQRTLAFYHINQDMQKISNTNLSKEDQELFINRIKCFIVRCSYEYLKNNDANYESASREIKADLEALQEAFIK</sequence>
<reference evidence="1 2" key="1">
    <citation type="submission" date="2024-04" db="EMBL/GenBank/DDBJ databases">
        <title>Tritrichomonas musculus Genome.</title>
        <authorList>
            <person name="Alves-Ferreira E."/>
            <person name="Grigg M."/>
            <person name="Lorenzi H."/>
            <person name="Galac M."/>
        </authorList>
    </citation>
    <scope>NUCLEOTIDE SEQUENCE [LARGE SCALE GENOMIC DNA]</scope>
    <source>
        <strain evidence="1 2">EAF2021</strain>
    </source>
</reference>
<accession>A0ABR2H445</accession>